<dbReference type="Pfam" id="PF00512">
    <property type="entry name" value="HisKA"/>
    <property type="match status" value="1"/>
</dbReference>
<feature type="domain" description="Histidine kinase" evidence="14">
    <location>
        <begin position="110"/>
        <end position="324"/>
    </location>
</feature>
<evidence type="ECO:0000313" key="15">
    <source>
        <dbReference type="EMBL" id="QGT95085.1"/>
    </source>
</evidence>
<dbReference type="EC" id="2.7.13.3" evidence="3"/>
<dbReference type="GO" id="GO:0000155">
    <property type="term" value="F:phosphorelay sensor kinase activity"/>
    <property type="evidence" value="ECO:0007669"/>
    <property type="project" value="InterPro"/>
</dbReference>
<dbReference type="InterPro" id="IPR003594">
    <property type="entry name" value="HATPase_dom"/>
</dbReference>
<keyword evidence="11" id="KW-0902">Two-component regulatory system</keyword>
<organism evidence="15 16">
    <name type="scientific">Pseudidiomarina andamanensis</name>
    <dbReference type="NCBI Taxonomy" id="1940690"/>
    <lineage>
        <taxon>Bacteria</taxon>
        <taxon>Pseudomonadati</taxon>
        <taxon>Pseudomonadota</taxon>
        <taxon>Gammaproteobacteria</taxon>
        <taxon>Alteromonadales</taxon>
        <taxon>Idiomarinaceae</taxon>
        <taxon>Pseudidiomarina</taxon>
    </lineage>
</organism>
<keyword evidence="10 13" id="KW-1133">Transmembrane helix</keyword>
<evidence type="ECO:0000256" key="10">
    <source>
        <dbReference type="ARBA" id="ARBA00022989"/>
    </source>
</evidence>
<protein>
    <recommendedName>
        <fullName evidence="3">histidine kinase</fullName>
        <ecNumber evidence="3">2.7.13.3</ecNumber>
    </recommendedName>
</protein>
<dbReference type="InterPro" id="IPR005467">
    <property type="entry name" value="His_kinase_dom"/>
</dbReference>
<keyword evidence="9" id="KW-0067">ATP-binding</keyword>
<sequence>MSLMTAIAFVLERWLLPSSGTVLVILAGVIITSLSVPNRIAYGAVIFGALAFNFLFTAPRGSLHMEDFEEITTMAVFLAVGLAMVYWITRERIQRAELNDAELRSTILLSLSHDLRSPLTSIIGNLSTLQIYREQISVEQQEELINAASEESERLHSYLENLFQATRFEHGAVHIFPQKISVHDVIVETIKRLPANSRINYLASNHPECIIEVQVSLFTQALYNILDNALRYSNLEKPVTIDLKATAHGSTTGAEIMITNYLNEPLVESPTNWLKPFYSARKGDRGHGGAGLGLSVAFSIIKAHQGQLSFESDEHQLKVRIRLP</sequence>
<dbReference type="InterPro" id="IPR052023">
    <property type="entry name" value="Histidine_kinase_KdpD"/>
</dbReference>
<dbReference type="InterPro" id="IPR003661">
    <property type="entry name" value="HisK_dim/P_dom"/>
</dbReference>
<comment type="catalytic activity">
    <reaction evidence="1">
        <text>ATP + protein L-histidine = ADP + protein N-phospho-L-histidine.</text>
        <dbReference type="EC" id="2.7.13.3"/>
    </reaction>
</comment>
<keyword evidence="12 13" id="KW-0472">Membrane</keyword>
<evidence type="ECO:0000256" key="11">
    <source>
        <dbReference type="ARBA" id="ARBA00023012"/>
    </source>
</evidence>
<evidence type="ECO:0000256" key="12">
    <source>
        <dbReference type="ARBA" id="ARBA00023136"/>
    </source>
</evidence>
<evidence type="ECO:0000256" key="2">
    <source>
        <dbReference type="ARBA" id="ARBA00004141"/>
    </source>
</evidence>
<keyword evidence="7" id="KW-0547">Nucleotide-binding</keyword>
<keyword evidence="8" id="KW-0418">Kinase</keyword>
<dbReference type="Proteomes" id="UP000427820">
    <property type="component" value="Chromosome"/>
</dbReference>
<reference evidence="15 16" key="1">
    <citation type="submission" date="2018-09" db="EMBL/GenBank/DDBJ databases">
        <title>Whole genome sequencing of Idiomarina andamanensis W-5T (LMG 29773T= JCM 31645T).</title>
        <authorList>
            <person name="Das S.K."/>
        </authorList>
    </citation>
    <scope>NUCLEOTIDE SEQUENCE [LARGE SCALE GENOMIC DNA]</scope>
    <source>
        <strain evidence="15 16">W-5T</strain>
    </source>
</reference>
<evidence type="ECO:0000256" key="5">
    <source>
        <dbReference type="ARBA" id="ARBA00022679"/>
    </source>
</evidence>
<dbReference type="InterPro" id="IPR038318">
    <property type="entry name" value="KdpD_sf"/>
</dbReference>
<dbReference type="SUPFAM" id="SSF47384">
    <property type="entry name" value="Homodimeric domain of signal transducing histidine kinase"/>
    <property type="match status" value="1"/>
</dbReference>
<dbReference type="InterPro" id="IPR025201">
    <property type="entry name" value="KdpD_TM"/>
</dbReference>
<dbReference type="Gene3D" id="1.10.287.130">
    <property type="match status" value="1"/>
</dbReference>
<feature type="transmembrane region" description="Helical" evidence="13">
    <location>
        <begin position="41"/>
        <end position="59"/>
    </location>
</feature>
<evidence type="ECO:0000256" key="13">
    <source>
        <dbReference type="SAM" id="Phobius"/>
    </source>
</evidence>
<evidence type="ECO:0000313" key="16">
    <source>
        <dbReference type="Proteomes" id="UP000427820"/>
    </source>
</evidence>
<keyword evidence="4" id="KW-0597">Phosphoprotein</keyword>
<dbReference type="PROSITE" id="PS50109">
    <property type="entry name" value="HIS_KIN"/>
    <property type="match status" value="1"/>
</dbReference>
<feature type="transmembrane region" description="Helical" evidence="13">
    <location>
        <begin position="71"/>
        <end position="89"/>
    </location>
</feature>
<evidence type="ECO:0000256" key="1">
    <source>
        <dbReference type="ARBA" id="ARBA00000085"/>
    </source>
</evidence>
<dbReference type="SMART" id="SM00387">
    <property type="entry name" value="HATPase_c"/>
    <property type="match status" value="1"/>
</dbReference>
<dbReference type="Gene3D" id="1.20.120.620">
    <property type="entry name" value="Backbone structure of the membrane domain of e. Coli histidine kinase receptor kdpd"/>
    <property type="match status" value="1"/>
</dbReference>
<accession>A0AA92IL20</accession>
<dbReference type="PANTHER" id="PTHR45569:SF1">
    <property type="entry name" value="SENSOR PROTEIN KDPD"/>
    <property type="match status" value="1"/>
</dbReference>
<feature type="transmembrane region" description="Helical" evidence="13">
    <location>
        <begin position="14"/>
        <end position="34"/>
    </location>
</feature>
<comment type="subcellular location">
    <subcellularLocation>
        <location evidence="2">Membrane</location>
        <topology evidence="2">Multi-pass membrane protein</topology>
    </subcellularLocation>
</comment>
<dbReference type="SUPFAM" id="SSF55874">
    <property type="entry name" value="ATPase domain of HSP90 chaperone/DNA topoisomerase II/histidine kinase"/>
    <property type="match status" value="1"/>
</dbReference>
<dbReference type="InterPro" id="IPR036890">
    <property type="entry name" value="HATPase_C_sf"/>
</dbReference>
<evidence type="ECO:0000256" key="8">
    <source>
        <dbReference type="ARBA" id="ARBA00022777"/>
    </source>
</evidence>
<dbReference type="InterPro" id="IPR036097">
    <property type="entry name" value="HisK_dim/P_sf"/>
</dbReference>
<evidence type="ECO:0000256" key="9">
    <source>
        <dbReference type="ARBA" id="ARBA00022840"/>
    </source>
</evidence>
<evidence type="ECO:0000256" key="4">
    <source>
        <dbReference type="ARBA" id="ARBA00022553"/>
    </source>
</evidence>
<dbReference type="KEGG" id="panm:D3795_02375"/>
<dbReference type="EMBL" id="CP032551">
    <property type="protein sequence ID" value="QGT95085.1"/>
    <property type="molecule type" value="Genomic_DNA"/>
</dbReference>
<keyword evidence="5" id="KW-0808">Transferase</keyword>
<evidence type="ECO:0000256" key="7">
    <source>
        <dbReference type="ARBA" id="ARBA00022741"/>
    </source>
</evidence>
<dbReference type="GO" id="GO:0005886">
    <property type="term" value="C:plasma membrane"/>
    <property type="evidence" value="ECO:0007669"/>
    <property type="project" value="TreeGrafter"/>
</dbReference>
<proteinExistence type="predicted"/>
<dbReference type="GO" id="GO:0005524">
    <property type="term" value="F:ATP binding"/>
    <property type="evidence" value="ECO:0007669"/>
    <property type="project" value="UniProtKB-KW"/>
</dbReference>
<evidence type="ECO:0000256" key="6">
    <source>
        <dbReference type="ARBA" id="ARBA00022692"/>
    </source>
</evidence>
<dbReference type="Pfam" id="PF13493">
    <property type="entry name" value="DUF4118"/>
    <property type="match status" value="1"/>
</dbReference>
<gene>
    <name evidence="15" type="ORF">D3795_02375</name>
</gene>
<dbReference type="AlphaFoldDB" id="A0AA92IL20"/>
<keyword evidence="16" id="KW-1185">Reference proteome</keyword>
<evidence type="ECO:0000256" key="3">
    <source>
        <dbReference type="ARBA" id="ARBA00012438"/>
    </source>
</evidence>
<name>A0AA92IL20_9GAMM</name>
<dbReference type="PANTHER" id="PTHR45569">
    <property type="entry name" value="SENSOR PROTEIN KDPD"/>
    <property type="match status" value="1"/>
</dbReference>
<dbReference type="Gene3D" id="3.30.565.10">
    <property type="entry name" value="Histidine kinase-like ATPase, C-terminal domain"/>
    <property type="match status" value="1"/>
</dbReference>
<dbReference type="Pfam" id="PF02518">
    <property type="entry name" value="HATPase_c"/>
    <property type="match status" value="1"/>
</dbReference>
<evidence type="ECO:0000259" key="14">
    <source>
        <dbReference type="PROSITE" id="PS50109"/>
    </source>
</evidence>
<keyword evidence="6 13" id="KW-0812">Transmembrane</keyword>
<dbReference type="SMART" id="SM00388">
    <property type="entry name" value="HisKA"/>
    <property type="match status" value="1"/>
</dbReference>
<dbReference type="CDD" id="cd00082">
    <property type="entry name" value="HisKA"/>
    <property type="match status" value="1"/>
</dbReference>